<gene>
    <name evidence="2" type="ORF">DARMORV10_C01P26500.1</name>
</gene>
<proteinExistence type="predicted"/>
<accession>A0A816RKB7</accession>
<reference evidence="2" key="1">
    <citation type="submission" date="2021-01" db="EMBL/GenBank/DDBJ databases">
        <authorList>
            <consortium name="Genoscope - CEA"/>
            <person name="William W."/>
        </authorList>
    </citation>
    <scope>NUCLEOTIDE SEQUENCE</scope>
</reference>
<feature type="compositionally biased region" description="Basic residues" evidence="1">
    <location>
        <begin position="66"/>
        <end position="76"/>
    </location>
</feature>
<evidence type="ECO:0000313" key="2">
    <source>
        <dbReference type="EMBL" id="CAF2072957.1"/>
    </source>
</evidence>
<sequence>MVAPNREGLVIASTVGRRSMISFANSVEPMKLQGERRHRGEDGGDSSTSQADLRSVHQVLKPQRQVVRRRLIQTSK</sequence>
<evidence type="ECO:0000256" key="1">
    <source>
        <dbReference type="SAM" id="MobiDB-lite"/>
    </source>
</evidence>
<feature type="region of interest" description="Disordered" evidence="1">
    <location>
        <begin position="26"/>
        <end position="76"/>
    </location>
</feature>
<feature type="compositionally biased region" description="Basic and acidic residues" evidence="1">
    <location>
        <begin position="33"/>
        <end position="42"/>
    </location>
</feature>
<dbReference type="EMBL" id="HG994365">
    <property type="protein sequence ID" value="CAF2072957.1"/>
    <property type="molecule type" value="Genomic_DNA"/>
</dbReference>
<organism evidence="2">
    <name type="scientific">Brassica napus</name>
    <name type="common">Rape</name>
    <dbReference type="NCBI Taxonomy" id="3708"/>
    <lineage>
        <taxon>Eukaryota</taxon>
        <taxon>Viridiplantae</taxon>
        <taxon>Streptophyta</taxon>
        <taxon>Embryophyta</taxon>
        <taxon>Tracheophyta</taxon>
        <taxon>Spermatophyta</taxon>
        <taxon>Magnoliopsida</taxon>
        <taxon>eudicotyledons</taxon>
        <taxon>Gunneridae</taxon>
        <taxon>Pentapetalae</taxon>
        <taxon>rosids</taxon>
        <taxon>malvids</taxon>
        <taxon>Brassicales</taxon>
        <taxon>Brassicaceae</taxon>
        <taxon>Brassiceae</taxon>
        <taxon>Brassica</taxon>
    </lineage>
</organism>
<dbReference type="Proteomes" id="UP001295469">
    <property type="component" value="Chromosome C01"/>
</dbReference>
<name>A0A816RKB7_BRANA</name>
<dbReference type="AlphaFoldDB" id="A0A816RKB7"/>
<protein>
    <submittedName>
        <fullName evidence="2">(rape) hypothetical protein</fullName>
    </submittedName>
</protein>